<evidence type="ECO:0000313" key="10">
    <source>
        <dbReference type="Proteomes" id="UP001500305"/>
    </source>
</evidence>
<evidence type="ECO:0000313" key="9">
    <source>
        <dbReference type="EMBL" id="GAA2235939.1"/>
    </source>
</evidence>
<dbReference type="Gene3D" id="1.10.3720.10">
    <property type="entry name" value="MetI-like"/>
    <property type="match status" value="1"/>
</dbReference>
<dbReference type="InterPro" id="IPR000515">
    <property type="entry name" value="MetI-like"/>
</dbReference>
<dbReference type="EMBL" id="BAAATR010000005">
    <property type="protein sequence ID" value="GAA2235939.1"/>
    <property type="molecule type" value="Genomic_DNA"/>
</dbReference>
<sequence>MPRSSGAAAAAGRAGAAAAAGRAGATAAAPKRGPGRPDWGERTLAWAFLLPSLVVFALFIGYPLGRTLYLSTHGNDLFGAPSRYVGMRHYTDLLASAEFHKTLVTTLLFVLLTVLPGVFGALGLVLLLESRVRGVRWLRSAFALPFAFSVASASVVFSVFFNPAIGVLNGLLSQFGTGPVGWLTDQRYALLSVSAATVWMNLGYNVLVLSAGIGSIPQETVEAARLDGATGWRLARSITVPLLGPHLFFLIVVSTINSLQSFGQIHILTLGGPDGATRTLVYSVYEKAFAYGSSDFGTASAQAVVLLVVVLACAGVQFGLLERKVHYA</sequence>
<protein>
    <submittedName>
        <fullName evidence="9">Sugar ABC transporter permease</fullName>
    </submittedName>
</protein>
<name>A0ABN3DNP8_9ACTN</name>
<evidence type="ECO:0000256" key="5">
    <source>
        <dbReference type="ARBA" id="ARBA00022989"/>
    </source>
</evidence>
<evidence type="ECO:0000256" key="3">
    <source>
        <dbReference type="ARBA" id="ARBA00022475"/>
    </source>
</evidence>
<feature type="transmembrane region" description="Helical" evidence="7">
    <location>
        <begin position="140"/>
        <end position="168"/>
    </location>
</feature>
<comment type="similarity">
    <text evidence="7">Belongs to the binding-protein-dependent transport system permease family.</text>
</comment>
<evidence type="ECO:0000256" key="1">
    <source>
        <dbReference type="ARBA" id="ARBA00004651"/>
    </source>
</evidence>
<organism evidence="9 10">
    <name type="scientific">Kitasatospora cystarginea</name>
    <dbReference type="NCBI Taxonomy" id="58350"/>
    <lineage>
        <taxon>Bacteria</taxon>
        <taxon>Bacillati</taxon>
        <taxon>Actinomycetota</taxon>
        <taxon>Actinomycetes</taxon>
        <taxon>Kitasatosporales</taxon>
        <taxon>Streptomycetaceae</taxon>
        <taxon>Kitasatospora</taxon>
    </lineage>
</organism>
<dbReference type="CDD" id="cd06261">
    <property type="entry name" value="TM_PBP2"/>
    <property type="match status" value="1"/>
</dbReference>
<reference evidence="9 10" key="1">
    <citation type="journal article" date="2019" name="Int. J. Syst. Evol. Microbiol.">
        <title>The Global Catalogue of Microorganisms (GCM) 10K type strain sequencing project: providing services to taxonomists for standard genome sequencing and annotation.</title>
        <authorList>
            <consortium name="The Broad Institute Genomics Platform"/>
            <consortium name="The Broad Institute Genome Sequencing Center for Infectious Disease"/>
            <person name="Wu L."/>
            <person name="Ma J."/>
        </authorList>
    </citation>
    <scope>NUCLEOTIDE SEQUENCE [LARGE SCALE GENOMIC DNA]</scope>
    <source>
        <strain evidence="9 10">JCM 7356</strain>
    </source>
</reference>
<keyword evidence="2 7" id="KW-0813">Transport</keyword>
<evidence type="ECO:0000256" key="6">
    <source>
        <dbReference type="ARBA" id="ARBA00023136"/>
    </source>
</evidence>
<dbReference type="PROSITE" id="PS50928">
    <property type="entry name" value="ABC_TM1"/>
    <property type="match status" value="1"/>
</dbReference>
<evidence type="ECO:0000256" key="4">
    <source>
        <dbReference type="ARBA" id="ARBA00022692"/>
    </source>
</evidence>
<keyword evidence="6 7" id="KW-0472">Membrane</keyword>
<dbReference type="Pfam" id="PF00528">
    <property type="entry name" value="BPD_transp_1"/>
    <property type="match status" value="1"/>
</dbReference>
<feature type="transmembrane region" description="Helical" evidence="7">
    <location>
        <begin position="44"/>
        <end position="64"/>
    </location>
</feature>
<evidence type="ECO:0000256" key="2">
    <source>
        <dbReference type="ARBA" id="ARBA00022448"/>
    </source>
</evidence>
<evidence type="ECO:0000259" key="8">
    <source>
        <dbReference type="PROSITE" id="PS50928"/>
    </source>
</evidence>
<keyword evidence="4 7" id="KW-0812">Transmembrane</keyword>
<keyword evidence="10" id="KW-1185">Reference proteome</keyword>
<proteinExistence type="inferred from homology"/>
<dbReference type="InterPro" id="IPR035906">
    <property type="entry name" value="MetI-like_sf"/>
</dbReference>
<feature type="domain" description="ABC transmembrane type-1" evidence="8">
    <location>
        <begin position="99"/>
        <end position="317"/>
    </location>
</feature>
<evidence type="ECO:0000256" key="7">
    <source>
        <dbReference type="RuleBase" id="RU363032"/>
    </source>
</evidence>
<dbReference type="PANTHER" id="PTHR30193:SF37">
    <property type="entry name" value="INNER MEMBRANE ABC TRANSPORTER PERMEASE PROTEIN YCJO"/>
    <property type="match status" value="1"/>
</dbReference>
<dbReference type="SUPFAM" id="SSF161098">
    <property type="entry name" value="MetI-like"/>
    <property type="match status" value="1"/>
</dbReference>
<keyword evidence="5 7" id="KW-1133">Transmembrane helix</keyword>
<dbReference type="InterPro" id="IPR051393">
    <property type="entry name" value="ABC_transporter_permease"/>
</dbReference>
<keyword evidence="3" id="KW-1003">Cell membrane</keyword>
<comment type="caution">
    <text evidence="9">The sequence shown here is derived from an EMBL/GenBank/DDBJ whole genome shotgun (WGS) entry which is preliminary data.</text>
</comment>
<dbReference type="RefSeq" id="WP_344635523.1">
    <property type="nucleotide sequence ID" value="NZ_BAAATR010000005.1"/>
</dbReference>
<accession>A0ABN3DNP8</accession>
<feature type="transmembrane region" description="Helical" evidence="7">
    <location>
        <begin position="188"/>
        <end position="213"/>
    </location>
</feature>
<dbReference type="PANTHER" id="PTHR30193">
    <property type="entry name" value="ABC TRANSPORTER PERMEASE PROTEIN"/>
    <property type="match status" value="1"/>
</dbReference>
<feature type="transmembrane region" description="Helical" evidence="7">
    <location>
        <begin position="103"/>
        <end position="128"/>
    </location>
</feature>
<feature type="transmembrane region" description="Helical" evidence="7">
    <location>
        <begin position="234"/>
        <end position="256"/>
    </location>
</feature>
<feature type="transmembrane region" description="Helical" evidence="7">
    <location>
        <begin position="299"/>
        <end position="321"/>
    </location>
</feature>
<comment type="subcellular location">
    <subcellularLocation>
        <location evidence="1 7">Cell membrane</location>
        <topology evidence="1 7">Multi-pass membrane protein</topology>
    </subcellularLocation>
</comment>
<dbReference type="Proteomes" id="UP001500305">
    <property type="component" value="Unassembled WGS sequence"/>
</dbReference>
<gene>
    <name evidence="9" type="ORF">GCM10010430_15920</name>
</gene>